<protein>
    <submittedName>
        <fullName evidence="2">GED domain-containing protein</fullName>
    </submittedName>
</protein>
<sequence length="100" mass="11220">MVHLNIHSLIKITALFSLSPRPFSKRLFPDLCSTIPETPGYCVETVPITTDALNAALAKEIISKQRAVDKVKELQMALQESRMAERLMSQKLAIEDVVRI</sequence>
<proteinExistence type="predicted"/>
<organism evidence="1 2">
    <name type="scientific">Caenorhabditis tropicalis</name>
    <dbReference type="NCBI Taxonomy" id="1561998"/>
    <lineage>
        <taxon>Eukaryota</taxon>
        <taxon>Metazoa</taxon>
        <taxon>Ecdysozoa</taxon>
        <taxon>Nematoda</taxon>
        <taxon>Chromadorea</taxon>
        <taxon>Rhabditida</taxon>
        <taxon>Rhabditina</taxon>
        <taxon>Rhabditomorpha</taxon>
        <taxon>Rhabditoidea</taxon>
        <taxon>Rhabditidae</taxon>
        <taxon>Peloderinae</taxon>
        <taxon>Caenorhabditis</taxon>
    </lineage>
</organism>
<dbReference type="WBParaSite" id="Csp11.Scaffold630.g18952.t2">
    <property type="protein sequence ID" value="Csp11.Scaffold630.g18952.t2"/>
    <property type="gene ID" value="Csp11.Scaffold630.g18952"/>
</dbReference>
<dbReference type="Proteomes" id="UP000095282">
    <property type="component" value="Unplaced"/>
</dbReference>
<keyword evidence="1" id="KW-1185">Reference proteome</keyword>
<evidence type="ECO:0000313" key="1">
    <source>
        <dbReference type="Proteomes" id="UP000095282"/>
    </source>
</evidence>
<dbReference type="AlphaFoldDB" id="A0A1I7USN9"/>
<reference evidence="2" key="1">
    <citation type="submission" date="2016-11" db="UniProtKB">
        <authorList>
            <consortium name="WormBaseParasite"/>
        </authorList>
    </citation>
    <scope>IDENTIFICATION</scope>
</reference>
<evidence type="ECO:0000313" key="2">
    <source>
        <dbReference type="WBParaSite" id="Csp11.Scaffold630.g18952.t2"/>
    </source>
</evidence>
<accession>A0A1I7USN9</accession>
<name>A0A1I7USN9_9PELO</name>